<sequence>MPHVGSARGQWQATPAQWHGCQVWNEVMQASSER</sequence>
<evidence type="ECO:0000313" key="1">
    <source>
        <dbReference type="EMBL" id="MBB4906139.1"/>
    </source>
</evidence>
<comment type="caution">
    <text evidence="1">The sequence shown here is derived from an EMBL/GenBank/DDBJ whole genome shotgun (WGS) entry which is preliminary data.</text>
</comment>
<dbReference type="EMBL" id="JACHJQ010000002">
    <property type="protein sequence ID" value="MBB4906139.1"/>
    <property type="molecule type" value="Genomic_DNA"/>
</dbReference>
<reference evidence="1 2" key="1">
    <citation type="submission" date="2020-08" db="EMBL/GenBank/DDBJ databases">
        <title>Genomic Encyclopedia of Type Strains, Phase III (KMG-III): the genomes of soil and plant-associated and newly described type strains.</title>
        <authorList>
            <person name="Whitman W."/>
        </authorList>
    </citation>
    <scope>NUCLEOTIDE SEQUENCE [LARGE SCALE GENOMIC DNA]</scope>
    <source>
        <strain evidence="1 2">CECT 8960</strain>
    </source>
</reference>
<accession>A0A7W7Q3Q0</accession>
<dbReference type="AlphaFoldDB" id="A0A7W7Q3Q0"/>
<name>A0A7W7Q3Q0_9PSEU</name>
<dbReference type="Proteomes" id="UP000520767">
    <property type="component" value="Unassembled WGS sequence"/>
</dbReference>
<organism evidence="1 2">
    <name type="scientific">Actinophytocola algeriensis</name>
    <dbReference type="NCBI Taxonomy" id="1768010"/>
    <lineage>
        <taxon>Bacteria</taxon>
        <taxon>Bacillati</taxon>
        <taxon>Actinomycetota</taxon>
        <taxon>Actinomycetes</taxon>
        <taxon>Pseudonocardiales</taxon>
        <taxon>Pseudonocardiaceae</taxon>
    </lineage>
</organism>
<protein>
    <submittedName>
        <fullName evidence="1">Uncharacterized protein</fullName>
    </submittedName>
</protein>
<gene>
    <name evidence="1" type="ORF">FHR82_002356</name>
</gene>
<keyword evidence="2" id="KW-1185">Reference proteome</keyword>
<evidence type="ECO:0000313" key="2">
    <source>
        <dbReference type="Proteomes" id="UP000520767"/>
    </source>
</evidence>
<proteinExistence type="predicted"/>